<dbReference type="STRING" id="83656.B1H18_14110"/>
<evidence type="ECO:0000256" key="1">
    <source>
        <dbReference type="SAM" id="MobiDB-lite"/>
    </source>
</evidence>
<dbReference type="Proteomes" id="UP000190539">
    <property type="component" value="Unassembled WGS sequence"/>
</dbReference>
<reference evidence="2 3" key="1">
    <citation type="submission" date="2017-02" db="EMBL/GenBank/DDBJ databases">
        <title>Draft Genome Sequence of Streptomyces tsukubaensis F601, a Producer of the immunosuppressant tacrolimus FK506.</title>
        <authorList>
            <person name="Zong G."/>
            <person name="Zhong C."/>
            <person name="Fu J."/>
            <person name="Qin R."/>
            <person name="Cao G."/>
        </authorList>
    </citation>
    <scope>NUCLEOTIDE SEQUENCE [LARGE SCALE GENOMIC DNA]</scope>
    <source>
        <strain evidence="2 3">F601</strain>
    </source>
</reference>
<proteinExistence type="predicted"/>
<dbReference type="Pfam" id="PF19690">
    <property type="entry name" value="DUF6191"/>
    <property type="match status" value="1"/>
</dbReference>
<dbReference type="AlphaFoldDB" id="A0A1V4A957"/>
<organism evidence="2 3">
    <name type="scientific">Streptomyces tsukubensis</name>
    <dbReference type="NCBI Taxonomy" id="83656"/>
    <lineage>
        <taxon>Bacteria</taxon>
        <taxon>Bacillati</taxon>
        <taxon>Actinomycetota</taxon>
        <taxon>Actinomycetes</taxon>
        <taxon>Kitasatosporales</taxon>
        <taxon>Streptomycetaceae</taxon>
        <taxon>Streptomyces</taxon>
    </lineage>
</organism>
<comment type="caution">
    <text evidence="2">The sequence shown here is derived from an EMBL/GenBank/DDBJ whole genome shotgun (WGS) entry which is preliminary data.</text>
</comment>
<dbReference type="InterPro" id="IPR045684">
    <property type="entry name" value="DUF6191"/>
</dbReference>
<evidence type="ECO:0000313" key="3">
    <source>
        <dbReference type="Proteomes" id="UP000190539"/>
    </source>
</evidence>
<protein>
    <recommendedName>
        <fullName evidence="4">Regulatory protein</fullName>
    </recommendedName>
</protein>
<evidence type="ECO:0008006" key="4">
    <source>
        <dbReference type="Google" id="ProtNLM"/>
    </source>
</evidence>
<dbReference type="RefSeq" id="WP_077968281.1">
    <property type="nucleotide sequence ID" value="NZ_CP045178.1"/>
</dbReference>
<accession>A0A1V4A957</accession>
<feature type="compositionally biased region" description="Basic and acidic residues" evidence="1">
    <location>
        <begin position="14"/>
        <end position="30"/>
    </location>
</feature>
<feature type="compositionally biased region" description="Low complexity" evidence="1">
    <location>
        <begin position="55"/>
        <end position="77"/>
    </location>
</feature>
<feature type="region of interest" description="Disordered" evidence="1">
    <location>
        <begin position="1"/>
        <end position="91"/>
    </location>
</feature>
<dbReference type="EMBL" id="MVFC01000009">
    <property type="protein sequence ID" value="OON79746.1"/>
    <property type="molecule type" value="Genomic_DNA"/>
</dbReference>
<evidence type="ECO:0000313" key="2">
    <source>
        <dbReference type="EMBL" id="OON79746.1"/>
    </source>
</evidence>
<name>A0A1V4A957_9ACTN</name>
<dbReference type="OrthoDB" id="4870973at2"/>
<keyword evidence="3" id="KW-1185">Reference proteome</keyword>
<gene>
    <name evidence="2" type="ORF">B1H18_14110</name>
</gene>
<sequence length="91" mass="9554">MFNAIDALFAPGRKHSEDEKRRLEMTREQAGDNDPGRGPIDLSSGKVVVRVPGSDTAPAAPTEPQEADAAAEPQDTDPSPDPHGADPRPGA</sequence>